<reference evidence="2 3" key="1">
    <citation type="submission" date="2024-08" db="EMBL/GenBank/DDBJ databases">
        <title>Insights into the chromosomal genome structure of Flemingia macrophylla.</title>
        <authorList>
            <person name="Ding Y."/>
            <person name="Zhao Y."/>
            <person name="Bi W."/>
            <person name="Wu M."/>
            <person name="Zhao G."/>
            <person name="Gong Y."/>
            <person name="Li W."/>
            <person name="Zhang P."/>
        </authorList>
    </citation>
    <scope>NUCLEOTIDE SEQUENCE [LARGE SCALE GENOMIC DNA]</scope>
    <source>
        <strain evidence="2">DYQJB</strain>
        <tissue evidence="2">Leaf</tissue>
    </source>
</reference>
<accession>A0ABD1M4N8</accession>
<dbReference type="AlphaFoldDB" id="A0ABD1M4N8"/>
<evidence type="ECO:0000256" key="1">
    <source>
        <dbReference type="ARBA" id="ARBA00022912"/>
    </source>
</evidence>
<keyword evidence="1" id="KW-0378">Hydrolase</keyword>
<dbReference type="Proteomes" id="UP001603857">
    <property type="component" value="Unassembled WGS sequence"/>
</dbReference>
<protein>
    <submittedName>
        <fullName evidence="2">Uncharacterized protein</fullName>
    </submittedName>
</protein>
<keyword evidence="3" id="KW-1185">Reference proteome</keyword>
<sequence length="451" mass="50006">MVGESYSKKTFQSWILFLEGKLQIVLKPDLLQGKNKRKMFNPMDEYSWDPMTNNQLVIKLRVFVYSSANQSLRTLYSSEILLIFLRNTAPTVELLPEVVDVLEGSRMNGNGVEKVYDMIMRLFGQNDGGRSSLAKCYGRLSLHLPRLPCVALPCLVLHLAFPGLSLHLHLTLPRLTLYLASPRPPPFTLASPSSFALHPLLLSSSSLTFASSSKNNSFRYSTTPSTFAAPAPHRSFAHGRCAYAAYLVVLAPPGAESHGAYAAQLTASPLPTLIVLVSPTHPCRSCLAPSLLAESCGLVSCYMSLDPGEENRACQESCIFDASLVILAAEILCSCIWQPFLESTKEKLSKFCHVPSKRSCFLKLDAIKNAIAAYRPRKKPVTLSWEDNNCFTMEISGLEIGWGQANRRVNRRKINIATVRATVMLTVAKLARDGQLYDDWLTVAILTLRQF</sequence>
<comment type="caution">
    <text evidence="2">The sequence shown here is derived from an EMBL/GenBank/DDBJ whole genome shotgun (WGS) entry which is preliminary data.</text>
</comment>
<organism evidence="2 3">
    <name type="scientific">Flemingia macrophylla</name>
    <dbReference type="NCBI Taxonomy" id="520843"/>
    <lineage>
        <taxon>Eukaryota</taxon>
        <taxon>Viridiplantae</taxon>
        <taxon>Streptophyta</taxon>
        <taxon>Embryophyta</taxon>
        <taxon>Tracheophyta</taxon>
        <taxon>Spermatophyta</taxon>
        <taxon>Magnoliopsida</taxon>
        <taxon>eudicotyledons</taxon>
        <taxon>Gunneridae</taxon>
        <taxon>Pentapetalae</taxon>
        <taxon>rosids</taxon>
        <taxon>fabids</taxon>
        <taxon>Fabales</taxon>
        <taxon>Fabaceae</taxon>
        <taxon>Papilionoideae</taxon>
        <taxon>50 kb inversion clade</taxon>
        <taxon>NPAAA clade</taxon>
        <taxon>indigoferoid/millettioid clade</taxon>
        <taxon>Phaseoleae</taxon>
        <taxon>Flemingia</taxon>
    </lineage>
</organism>
<dbReference type="Gene3D" id="3.90.190.10">
    <property type="entry name" value="Protein tyrosine phosphatase superfamily"/>
    <property type="match status" value="1"/>
</dbReference>
<gene>
    <name evidence="2" type="ORF">Fmac_018326</name>
</gene>
<dbReference type="Gene3D" id="2.60.40.10">
    <property type="entry name" value="Immunoglobulins"/>
    <property type="match status" value="1"/>
</dbReference>
<name>A0ABD1M4N8_9FABA</name>
<proteinExistence type="predicted"/>
<dbReference type="GO" id="GO:0004721">
    <property type="term" value="F:phosphoprotein phosphatase activity"/>
    <property type="evidence" value="ECO:0007669"/>
    <property type="project" value="UniProtKB-KW"/>
</dbReference>
<dbReference type="EMBL" id="JBGMDY010000006">
    <property type="protein sequence ID" value="KAL2330745.1"/>
    <property type="molecule type" value="Genomic_DNA"/>
</dbReference>
<keyword evidence="1" id="KW-0904">Protein phosphatase</keyword>
<evidence type="ECO:0000313" key="3">
    <source>
        <dbReference type="Proteomes" id="UP001603857"/>
    </source>
</evidence>
<evidence type="ECO:0000313" key="2">
    <source>
        <dbReference type="EMBL" id="KAL2330745.1"/>
    </source>
</evidence>
<dbReference type="InterPro" id="IPR029021">
    <property type="entry name" value="Prot-tyrosine_phosphatase-like"/>
</dbReference>
<dbReference type="InterPro" id="IPR013783">
    <property type="entry name" value="Ig-like_fold"/>
</dbReference>